<gene>
    <name evidence="4" type="ORF">HNQ75_002883</name>
</gene>
<dbReference type="InterPro" id="IPR001789">
    <property type="entry name" value="Sig_transdc_resp-reg_receiver"/>
</dbReference>
<dbReference type="GO" id="GO:0003677">
    <property type="term" value="F:DNA binding"/>
    <property type="evidence" value="ECO:0007669"/>
    <property type="project" value="UniProtKB-KW"/>
</dbReference>
<keyword evidence="5" id="KW-1185">Reference proteome</keyword>
<feature type="modified residue" description="4-aspartylphosphate" evidence="2">
    <location>
        <position position="68"/>
    </location>
</feature>
<protein>
    <submittedName>
        <fullName evidence="4">DNA-binding response OmpR family regulator</fullName>
    </submittedName>
</protein>
<dbReference type="PANTHER" id="PTHR44591">
    <property type="entry name" value="STRESS RESPONSE REGULATOR PROTEIN 1"/>
    <property type="match status" value="1"/>
</dbReference>
<dbReference type="SMART" id="SM00448">
    <property type="entry name" value="REC"/>
    <property type="match status" value="1"/>
</dbReference>
<dbReference type="RefSeq" id="WP_077547726.1">
    <property type="nucleotide sequence ID" value="NZ_JACHEJ010000007.1"/>
</dbReference>
<accession>A0A7W9YYY1</accession>
<dbReference type="PANTHER" id="PTHR44591:SF24">
    <property type="entry name" value="PROTEIN-GLUTAMATE METHYLESTERASE_PROTEIN-GLUTAMINE GLUTAMINASE 1"/>
    <property type="match status" value="1"/>
</dbReference>
<reference evidence="4 5" key="1">
    <citation type="submission" date="2020-08" db="EMBL/GenBank/DDBJ databases">
        <title>Genomic Encyclopedia of Type Strains, Phase IV (KMG-IV): sequencing the most valuable type-strain genomes for metagenomic binning, comparative biology and taxonomic classification.</title>
        <authorList>
            <person name="Goeker M."/>
        </authorList>
    </citation>
    <scope>NUCLEOTIDE SEQUENCE [LARGE SCALE GENOMIC DNA]</scope>
    <source>
        <strain evidence="4 5">DSM 102134</strain>
    </source>
</reference>
<dbReference type="Proteomes" id="UP000535501">
    <property type="component" value="Unassembled WGS sequence"/>
</dbReference>
<evidence type="ECO:0000256" key="1">
    <source>
        <dbReference type="ARBA" id="ARBA00022553"/>
    </source>
</evidence>
<feature type="domain" description="Response regulatory" evidence="3">
    <location>
        <begin position="16"/>
        <end position="128"/>
    </location>
</feature>
<evidence type="ECO:0000259" key="3">
    <source>
        <dbReference type="PROSITE" id="PS50110"/>
    </source>
</evidence>
<organism evidence="4 5">
    <name type="scientific">Pseudorhizobium flavum</name>
    <dbReference type="NCBI Taxonomy" id="1335061"/>
    <lineage>
        <taxon>Bacteria</taxon>
        <taxon>Pseudomonadati</taxon>
        <taxon>Pseudomonadota</taxon>
        <taxon>Alphaproteobacteria</taxon>
        <taxon>Hyphomicrobiales</taxon>
        <taxon>Rhizobiaceae</taxon>
        <taxon>Rhizobium/Agrobacterium group</taxon>
        <taxon>Pseudorhizobium</taxon>
    </lineage>
</organism>
<dbReference type="AlphaFoldDB" id="A0A7W9YYY1"/>
<name>A0A7W9YYY1_9HYPH</name>
<dbReference type="InterPro" id="IPR050595">
    <property type="entry name" value="Bact_response_regulator"/>
</dbReference>
<comment type="caution">
    <text evidence="4">The sequence shown here is derived from an EMBL/GenBank/DDBJ whole genome shotgun (WGS) entry which is preliminary data.</text>
</comment>
<dbReference type="PROSITE" id="PS50110">
    <property type="entry name" value="RESPONSE_REGULATORY"/>
    <property type="match status" value="1"/>
</dbReference>
<dbReference type="Gene3D" id="3.40.50.2300">
    <property type="match status" value="1"/>
</dbReference>
<evidence type="ECO:0000313" key="4">
    <source>
        <dbReference type="EMBL" id="MBB6180900.1"/>
    </source>
</evidence>
<keyword evidence="1 2" id="KW-0597">Phosphoprotein</keyword>
<evidence type="ECO:0000313" key="5">
    <source>
        <dbReference type="Proteomes" id="UP000535501"/>
    </source>
</evidence>
<keyword evidence="4" id="KW-0238">DNA-binding</keyword>
<sequence>METRREKIDTTFAGKAVLVVEDEYLVASMITDAFEDAGADIVGPVSDLRMALDLLNNERIRVDAATLDVKLGGEDVFPLAERLAEEGIPFVFLTGYECHFLPERFQGSPCLSKPFEPEEVVEALRPHLKTAAPV</sequence>
<dbReference type="GO" id="GO:0000160">
    <property type="term" value="P:phosphorelay signal transduction system"/>
    <property type="evidence" value="ECO:0007669"/>
    <property type="project" value="InterPro"/>
</dbReference>
<dbReference type="InterPro" id="IPR011006">
    <property type="entry name" value="CheY-like_superfamily"/>
</dbReference>
<evidence type="ECO:0000256" key="2">
    <source>
        <dbReference type="PROSITE-ProRule" id="PRU00169"/>
    </source>
</evidence>
<dbReference type="Pfam" id="PF00072">
    <property type="entry name" value="Response_reg"/>
    <property type="match status" value="1"/>
</dbReference>
<dbReference type="SUPFAM" id="SSF52172">
    <property type="entry name" value="CheY-like"/>
    <property type="match status" value="1"/>
</dbReference>
<dbReference type="EMBL" id="JACHEJ010000007">
    <property type="protein sequence ID" value="MBB6180900.1"/>
    <property type="molecule type" value="Genomic_DNA"/>
</dbReference>
<proteinExistence type="predicted"/>